<accession>A0ABD2M935</accession>
<feature type="compositionally biased region" description="Basic and acidic residues" evidence="1">
    <location>
        <begin position="121"/>
        <end position="130"/>
    </location>
</feature>
<dbReference type="EMBL" id="JBICBT010000087">
    <property type="protein sequence ID" value="KAL3123823.1"/>
    <property type="molecule type" value="Genomic_DNA"/>
</dbReference>
<reference evidence="2 3" key="1">
    <citation type="submission" date="2024-10" db="EMBL/GenBank/DDBJ databases">
        <authorList>
            <person name="Kim D."/>
        </authorList>
    </citation>
    <scope>NUCLEOTIDE SEQUENCE [LARGE SCALE GENOMIC DNA]</scope>
    <source>
        <strain evidence="2">BH-2024</strain>
    </source>
</reference>
<evidence type="ECO:0000256" key="1">
    <source>
        <dbReference type="SAM" id="MobiDB-lite"/>
    </source>
</evidence>
<comment type="caution">
    <text evidence="2">The sequence shown here is derived from an EMBL/GenBank/DDBJ whole genome shotgun (WGS) entry which is preliminary data.</text>
</comment>
<evidence type="ECO:0000313" key="2">
    <source>
        <dbReference type="EMBL" id="KAL3123823.1"/>
    </source>
</evidence>
<evidence type="ECO:0000313" key="3">
    <source>
        <dbReference type="Proteomes" id="UP001620626"/>
    </source>
</evidence>
<gene>
    <name evidence="2" type="ORF">niasHT_010036</name>
</gene>
<feature type="region of interest" description="Disordered" evidence="1">
    <location>
        <begin position="19"/>
        <end position="139"/>
    </location>
</feature>
<sequence length="139" mass="15670">MGKYKAMAKTLKTFKVKASRKQLEKAKRARGRKTNGELGTEEVAQIMETDGKAEKGATTRKNDGRLRKSEMPFVGTEKGRKNGGSLAKDSKTKAPDEAQQGVTTNRQITKKKARKVMRNRKREERKREKAANAMETDEK</sequence>
<feature type="compositionally biased region" description="Basic residues" evidence="1">
    <location>
        <begin position="108"/>
        <end position="120"/>
    </location>
</feature>
<organism evidence="2 3">
    <name type="scientific">Heterodera trifolii</name>
    <dbReference type="NCBI Taxonomy" id="157864"/>
    <lineage>
        <taxon>Eukaryota</taxon>
        <taxon>Metazoa</taxon>
        <taxon>Ecdysozoa</taxon>
        <taxon>Nematoda</taxon>
        <taxon>Chromadorea</taxon>
        <taxon>Rhabditida</taxon>
        <taxon>Tylenchina</taxon>
        <taxon>Tylenchomorpha</taxon>
        <taxon>Tylenchoidea</taxon>
        <taxon>Heteroderidae</taxon>
        <taxon>Heteroderinae</taxon>
        <taxon>Heterodera</taxon>
    </lineage>
</organism>
<keyword evidence="3" id="KW-1185">Reference proteome</keyword>
<dbReference type="AlphaFoldDB" id="A0ABD2M935"/>
<name>A0ABD2M935_9BILA</name>
<proteinExistence type="predicted"/>
<feature type="compositionally biased region" description="Basic and acidic residues" evidence="1">
    <location>
        <begin position="49"/>
        <end position="70"/>
    </location>
</feature>
<dbReference type="Proteomes" id="UP001620626">
    <property type="component" value="Unassembled WGS sequence"/>
</dbReference>
<protein>
    <submittedName>
        <fullName evidence="2">Uncharacterized protein</fullName>
    </submittedName>
</protein>